<feature type="compositionally biased region" description="Low complexity" evidence="4">
    <location>
        <begin position="95"/>
        <end position="107"/>
    </location>
</feature>
<feature type="domain" description="NACHT" evidence="5">
    <location>
        <begin position="428"/>
        <end position="581"/>
    </location>
</feature>
<gene>
    <name evidence="6" type="ORF">Q9L58_001938</name>
</gene>
<dbReference type="InterPro" id="IPR002110">
    <property type="entry name" value="Ankyrin_rpt"/>
</dbReference>
<evidence type="ECO:0000256" key="4">
    <source>
        <dbReference type="SAM" id="MobiDB-lite"/>
    </source>
</evidence>
<dbReference type="InterPro" id="IPR056884">
    <property type="entry name" value="NPHP3-like_N"/>
</dbReference>
<dbReference type="Gene3D" id="3.40.50.300">
    <property type="entry name" value="P-loop containing nucleotide triphosphate hydrolases"/>
    <property type="match status" value="1"/>
</dbReference>
<feature type="repeat" description="ANK" evidence="3">
    <location>
        <begin position="1017"/>
        <end position="1049"/>
    </location>
</feature>
<evidence type="ECO:0000256" key="1">
    <source>
        <dbReference type="ARBA" id="ARBA00022737"/>
    </source>
</evidence>
<dbReference type="Pfam" id="PF22939">
    <property type="entry name" value="WHD_GPIID"/>
    <property type="match status" value="1"/>
</dbReference>
<feature type="repeat" description="ANK" evidence="3">
    <location>
        <begin position="1050"/>
        <end position="1082"/>
    </location>
</feature>
<dbReference type="Pfam" id="PF13637">
    <property type="entry name" value="Ank_4"/>
    <property type="match status" value="1"/>
</dbReference>
<accession>A0ABR3GTY8</accession>
<reference evidence="6 7" key="1">
    <citation type="submission" date="2024-02" db="EMBL/GenBank/DDBJ databases">
        <title>Discinaceae phylogenomics.</title>
        <authorList>
            <person name="Dirks A.C."/>
            <person name="James T.Y."/>
        </authorList>
    </citation>
    <scope>NUCLEOTIDE SEQUENCE [LARGE SCALE GENOMIC DNA]</scope>
    <source>
        <strain evidence="6 7">ACD0624</strain>
    </source>
</reference>
<dbReference type="InterPro" id="IPR054471">
    <property type="entry name" value="GPIID_WHD"/>
</dbReference>
<dbReference type="Gene3D" id="1.25.40.20">
    <property type="entry name" value="Ankyrin repeat-containing domain"/>
    <property type="match status" value="3"/>
</dbReference>
<dbReference type="Pfam" id="PF24809">
    <property type="entry name" value="DUF7708"/>
    <property type="match status" value="1"/>
</dbReference>
<evidence type="ECO:0000259" key="5">
    <source>
        <dbReference type="PROSITE" id="PS50837"/>
    </source>
</evidence>
<dbReference type="SUPFAM" id="SSF48403">
    <property type="entry name" value="Ankyrin repeat"/>
    <property type="match status" value="1"/>
</dbReference>
<name>A0ABR3GTY8_9PEZI</name>
<dbReference type="InterPro" id="IPR056125">
    <property type="entry name" value="DUF7708"/>
</dbReference>
<sequence length="1210" mass="133550">MSCLCFRKKDRNSDEPNTRLGTAGTSTSVAMNPGTVGTPPEPVIGLAVVTAQPSTVGQNSNVSLLIPSNPSPPAKNTTLLAGDPNSLAQNTVASPTTPTLAPTGTLPYENQTPPAGSLQVPTALGNVVAPITPWEQAIARLKPEDLGGIDINSQTMLDILHWFVTETEAAQKVCQDKQWKYTTRNGEERLVRDSVNTLLVNVQKYTAIGDLVVQPLPSVVSLAWGGFKHLLTIAIEDMENTAIAMESLENLVRVLGHCAIYEKLYCQKALDVSQSLNDCLVDLYALVLEYLCYLKRHLGHNTAAQAFKNIAAGLKLRWEELLSKETVVVKVAGVAHQEATAKQLFDNKEKMEELVALLREPIGEIKLTVDNIFKSIQAEKRLHILNWLSMLSHKKHHGFNKSLRVPGTGGWLQDKPSFQNWTKSDSSSLFWLHGIAGSGKTTLASKIIDDLELDSKSGRYSLAYFYCNYKEEERRDPASILRSIVKQLCLQSPGDGFPEPVLAIYNQREKDADMTNLLSIEESTELLIQLSAGFLRTMLIVDALDECDAETRGRLFNAIENVVSLSKRNPVKAFLTSRGDADVRKKFGNKPNVHIQERDNSSDINHYIKTEIEACIAREELLDGIVSRELHGRIISALEAGAHGMFLWVKYQIKKICDEVTEDGIDKALTEFPNDLDEMYQRILSSIRAHQSSRILPLAERTLKWVLYAARPLSHNELIQAVSFPPPSSSYNLSVPALLDICHNLLVRDEELGVLRFAHFSVQEFLLRQFDAEGDHASLAEVCLTTLLAPAVDYGFESALMDYGVESALMDYGVESALMGYATHNWAEHVRLAGASRPITDLCTTFLDESCLAYKRWLGAVTVNDPTHKLGYFFASRPQDQRPLAPLLVACYYKLLSLVRILIGKVDNLNSTNLYGHTALHLVVMGVNVELTLLLLGVEGVDKNFKDKYNRTPLSYAAENGQETLVRILCEKGVEMDSQDTRYGRSALCWAAVRGHEVVVKILLESGVNVECKDTKYGRTPLFWAVDHGHQQVIRRLLENGADVECQDRGSRTPLAWAAYNGQQQVVEILLANGADIDSKDSRGQTPLAWAAGHGREQVVKILLEKGVDVDSKDSDGLTPLALAALKGYRHVVKILLGKGVDVDSKDSDGRTPLAWAAGNGRRQVVKILLEKGVDVGSKDNDGQTALSWAADRGHEDVVKILRDHGSDPN</sequence>
<organism evidence="6 7">
    <name type="scientific">Discina gigas</name>
    <dbReference type="NCBI Taxonomy" id="1032678"/>
    <lineage>
        <taxon>Eukaryota</taxon>
        <taxon>Fungi</taxon>
        <taxon>Dikarya</taxon>
        <taxon>Ascomycota</taxon>
        <taxon>Pezizomycotina</taxon>
        <taxon>Pezizomycetes</taxon>
        <taxon>Pezizales</taxon>
        <taxon>Discinaceae</taxon>
        <taxon>Discina</taxon>
    </lineage>
</organism>
<dbReference type="Proteomes" id="UP001447188">
    <property type="component" value="Unassembled WGS sequence"/>
</dbReference>
<feature type="repeat" description="ANK" evidence="3">
    <location>
        <begin position="1182"/>
        <end position="1210"/>
    </location>
</feature>
<dbReference type="Pfam" id="PF24883">
    <property type="entry name" value="NPHP3_N"/>
    <property type="match status" value="1"/>
</dbReference>
<keyword evidence="7" id="KW-1185">Reference proteome</keyword>
<proteinExistence type="predicted"/>
<dbReference type="SUPFAM" id="SSF52540">
    <property type="entry name" value="P-loop containing nucleoside triphosphate hydrolases"/>
    <property type="match status" value="1"/>
</dbReference>
<keyword evidence="1" id="KW-0677">Repeat</keyword>
<dbReference type="InterPro" id="IPR036770">
    <property type="entry name" value="Ankyrin_rpt-contain_sf"/>
</dbReference>
<dbReference type="PROSITE" id="PS50088">
    <property type="entry name" value="ANK_REPEAT"/>
    <property type="match status" value="8"/>
</dbReference>
<dbReference type="PROSITE" id="PS50297">
    <property type="entry name" value="ANK_REP_REGION"/>
    <property type="match status" value="8"/>
</dbReference>
<dbReference type="InterPro" id="IPR027417">
    <property type="entry name" value="P-loop_NTPase"/>
</dbReference>
<feature type="repeat" description="ANK" evidence="3">
    <location>
        <begin position="949"/>
        <end position="981"/>
    </location>
</feature>
<evidence type="ECO:0000256" key="2">
    <source>
        <dbReference type="ARBA" id="ARBA00023043"/>
    </source>
</evidence>
<evidence type="ECO:0000256" key="3">
    <source>
        <dbReference type="PROSITE-ProRule" id="PRU00023"/>
    </source>
</evidence>
<evidence type="ECO:0000313" key="6">
    <source>
        <dbReference type="EMBL" id="KAL0639056.1"/>
    </source>
</evidence>
<feature type="region of interest" description="Disordered" evidence="4">
    <location>
        <begin position="9"/>
        <end position="34"/>
    </location>
</feature>
<feature type="repeat" description="ANK" evidence="3">
    <location>
        <begin position="1149"/>
        <end position="1181"/>
    </location>
</feature>
<comment type="caution">
    <text evidence="6">The sequence shown here is derived from an EMBL/GenBank/DDBJ whole genome shotgun (WGS) entry which is preliminary data.</text>
</comment>
<dbReference type="EMBL" id="JBBBZM010000015">
    <property type="protein sequence ID" value="KAL0639056.1"/>
    <property type="molecule type" value="Genomic_DNA"/>
</dbReference>
<dbReference type="PRINTS" id="PR01415">
    <property type="entry name" value="ANKYRIN"/>
</dbReference>
<protein>
    <recommendedName>
        <fullName evidence="5">NACHT domain-containing protein</fullName>
    </recommendedName>
</protein>
<dbReference type="InterPro" id="IPR007111">
    <property type="entry name" value="NACHT_NTPase"/>
</dbReference>
<dbReference type="PANTHER" id="PTHR24173">
    <property type="entry name" value="ANKYRIN REPEAT CONTAINING"/>
    <property type="match status" value="1"/>
</dbReference>
<dbReference type="SMART" id="SM00248">
    <property type="entry name" value="ANK"/>
    <property type="match status" value="10"/>
</dbReference>
<feature type="region of interest" description="Disordered" evidence="4">
    <location>
        <begin position="94"/>
        <end position="113"/>
    </location>
</feature>
<feature type="repeat" description="ANK" evidence="3">
    <location>
        <begin position="1083"/>
        <end position="1115"/>
    </location>
</feature>
<feature type="repeat" description="ANK" evidence="3">
    <location>
        <begin position="983"/>
        <end position="1015"/>
    </location>
</feature>
<feature type="repeat" description="ANK" evidence="3">
    <location>
        <begin position="1116"/>
        <end position="1148"/>
    </location>
</feature>
<keyword evidence="2 3" id="KW-0040">ANK repeat</keyword>
<dbReference type="Pfam" id="PF12796">
    <property type="entry name" value="Ank_2"/>
    <property type="match status" value="2"/>
</dbReference>
<dbReference type="PANTHER" id="PTHR24173:SF74">
    <property type="entry name" value="ANKYRIN REPEAT DOMAIN-CONTAINING PROTEIN 16"/>
    <property type="match status" value="1"/>
</dbReference>
<feature type="compositionally biased region" description="Polar residues" evidence="4">
    <location>
        <begin position="19"/>
        <end position="30"/>
    </location>
</feature>
<evidence type="ECO:0000313" key="7">
    <source>
        <dbReference type="Proteomes" id="UP001447188"/>
    </source>
</evidence>
<dbReference type="PROSITE" id="PS50837">
    <property type="entry name" value="NACHT"/>
    <property type="match status" value="1"/>
</dbReference>